<feature type="domain" description="SET" evidence="1">
    <location>
        <begin position="40"/>
        <end position="85"/>
    </location>
</feature>
<comment type="caution">
    <text evidence="2">The sequence shown here is derived from an EMBL/GenBank/DDBJ whole genome shotgun (WGS) entry which is preliminary data.</text>
</comment>
<name>A0AAU9PA01_9ASTR</name>
<organism evidence="2 3">
    <name type="scientific">Lactuca virosa</name>
    <dbReference type="NCBI Taxonomy" id="75947"/>
    <lineage>
        <taxon>Eukaryota</taxon>
        <taxon>Viridiplantae</taxon>
        <taxon>Streptophyta</taxon>
        <taxon>Embryophyta</taxon>
        <taxon>Tracheophyta</taxon>
        <taxon>Spermatophyta</taxon>
        <taxon>Magnoliopsida</taxon>
        <taxon>eudicotyledons</taxon>
        <taxon>Gunneridae</taxon>
        <taxon>Pentapetalae</taxon>
        <taxon>asterids</taxon>
        <taxon>campanulids</taxon>
        <taxon>Asterales</taxon>
        <taxon>Asteraceae</taxon>
        <taxon>Cichorioideae</taxon>
        <taxon>Cichorieae</taxon>
        <taxon>Lactucinae</taxon>
        <taxon>Lactuca</taxon>
    </lineage>
</organism>
<dbReference type="PANTHER" id="PTHR13271">
    <property type="entry name" value="UNCHARACTERIZED PUTATIVE METHYLTRANSFERASE"/>
    <property type="match status" value="1"/>
</dbReference>
<keyword evidence="3" id="KW-1185">Reference proteome</keyword>
<sequence length="131" mass="15919">MPLKVKRLARDPERFVWAVSMAQTRHINFRIRFGSLIQDANMFAPYADMLNHSCKPNCFFHWRFRDRMFEVMTNVGQRIKKGEDVNSDEWFLKRMQEMSLNYHFTMEQEVGSVMYFWIKRNRWKIVAISEA</sequence>
<dbReference type="GO" id="GO:0010027">
    <property type="term" value="P:thylakoid membrane organization"/>
    <property type="evidence" value="ECO:0007669"/>
    <property type="project" value="TreeGrafter"/>
</dbReference>
<evidence type="ECO:0000313" key="3">
    <source>
        <dbReference type="Proteomes" id="UP001157418"/>
    </source>
</evidence>
<dbReference type="InterPro" id="IPR050600">
    <property type="entry name" value="SETD3_SETD6_MTase"/>
</dbReference>
<dbReference type="GO" id="GO:0009534">
    <property type="term" value="C:chloroplast thylakoid"/>
    <property type="evidence" value="ECO:0007669"/>
    <property type="project" value="TreeGrafter"/>
</dbReference>
<reference evidence="2 3" key="1">
    <citation type="submission" date="2022-01" db="EMBL/GenBank/DDBJ databases">
        <authorList>
            <person name="Xiong W."/>
            <person name="Schranz E."/>
        </authorList>
    </citation>
    <scope>NUCLEOTIDE SEQUENCE [LARGE SCALE GENOMIC DNA]</scope>
</reference>
<dbReference type="InterPro" id="IPR001214">
    <property type="entry name" value="SET_dom"/>
</dbReference>
<dbReference type="Proteomes" id="UP001157418">
    <property type="component" value="Unassembled WGS sequence"/>
</dbReference>
<dbReference type="GO" id="GO:0042793">
    <property type="term" value="P:plastid transcription"/>
    <property type="evidence" value="ECO:0007669"/>
    <property type="project" value="TreeGrafter"/>
</dbReference>
<dbReference type="SUPFAM" id="SSF82199">
    <property type="entry name" value="SET domain"/>
    <property type="match status" value="1"/>
</dbReference>
<dbReference type="GO" id="GO:0016279">
    <property type="term" value="F:protein-lysine N-methyltransferase activity"/>
    <property type="evidence" value="ECO:0007669"/>
    <property type="project" value="TreeGrafter"/>
</dbReference>
<dbReference type="EMBL" id="CAKMRJ010005523">
    <property type="protein sequence ID" value="CAH1446952.1"/>
    <property type="molecule type" value="Genomic_DNA"/>
</dbReference>
<dbReference type="Pfam" id="PF00856">
    <property type="entry name" value="SET"/>
    <property type="match status" value="1"/>
</dbReference>
<gene>
    <name evidence="2" type="ORF">LVIROSA_LOCUS32601</name>
</gene>
<dbReference type="AlphaFoldDB" id="A0AAU9PA01"/>
<evidence type="ECO:0000313" key="2">
    <source>
        <dbReference type="EMBL" id="CAH1446952.1"/>
    </source>
</evidence>
<proteinExistence type="predicted"/>
<dbReference type="InterPro" id="IPR046341">
    <property type="entry name" value="SET_dom_sf"/>
</dbReference>
<dbReference type="GO" id="GO:0009658">
    <property type="term" value="P:chloroplast organization"/>
    <property type="evidence" value="ECO:0007669"/>
    <property type="project" value="TreeGrafter"/>
</dbReference>
<evidence type="ECO:0000259" key="1">
    <source>
        <dbReference type="Pfam" id="PF00856"/>
    </source>
</evidence>
<dbReference type="Gene3D" id="3.90.1410.10">
    <property type="entry name" value="set domain protein methyltransferase, domain 1"/>
    <property type="match status" value="1"/>
</dbReference>
<accession>A0AAU9PA01</accession>
<protein>
    <recommendedName>
        <fullName evidence="1">SET domain-containing protein</fullName>
    </recommendedName>
</protein>
<dbReference type="GO" id="GO:0000427">
    <property type="term" value="C:plastid-encoded plastid RNA polymerase complex"/>
    <property type="evidence" value="ECO:0007669"/>
    <property type="project" value="TreeGrafter"/>
</dbReference>
<dbReference type="PANTHER" id="PTHR13271:SF54">
    <property type="entry name" value="PROTEIN PLASTID TRANSCRIPTIONALLY ACTIVE 14"/>
    <property type="match status" value="1"/>
</dbReference>